<keyword evidence="2" id="KW-0472">Membrane</keyword>
<feature type="region of interest" description="Disordered" evidence="1">
    <location>
        <begin position="1"/>
        <end position="42"/>
    </location>
</feature>
<dbReference type="AlphaFoldDB" id="A0A1W9ZFX7"/>
<feature type="compositionally biased region" description="Pro residues" evidence="1">
    <location>
        <begin position="11"/>
        <end position="37"/>
    </location>
</feature>
<accession>A0A1W9ZFX7</accession>
<feature type="transmembrane region" description="Helical" evidence="2">
    <location>
        <begin position="43"/>
        <end position="64"/>
    </location>
</feature>
<evidence type="ECO:0000256" key="2">
    <source>
        <dbReference type="SAM" id="Phobius"/>
    </source>
</evidence>
<sequence length="223" mass="22585">MTQHHTVDIAFPPPLPPPPDPGKWPPPPGPPPPPPPGGSRRSWPALAAAAAAGAVVAAIIAAVITMQVRDTTPAAAPTHAPVTKTVQPPAPASPAPLPSAQADHQTCYQGWDSADHYANMAHDALPVLPKDVKIGDPAIQSNPDWTAALQKSGSLYQQASDALRSQIAPGTTPVLLEASNTAVKALQTLGTAIATGSPANGNAFGIADAAAKEVGTLCNRLAP</sequence>
<evidence type="ECO:0000313" key="4">
    <source>
        <dbReference type="Proteomes" id="UP000192707"/>
    </source>
</evidence>
<feature type="region of interest" description="Disordered" evidence="1">
    <location>
        <begin position="75"/>
        <end position="102"/>
    </location>
</feature>
<evidence type="ECO:0000313" key="3">
    <source>
        <dbReference type="EMBL" id="ORA14434.1"/>
    </source>
</evidence>
<evidence type="ECO:0000256" key="1">
    <source>
        <dbReference type="SAM" id="MobiDB-lite"/>
    </source>
</evidence>
<keyword evidence="4" id="KW-1185">Reference proteome</keyword>
<name>A0A1W9ZFX7_MYCAI</name>
<comment type="caution">
    <text evidence="3">The sequence shown here is derived from an EMBL/GenBank/DDBJ whole genome shotgun (WGS) entry which is preliminary data.</text>
</comment>
<feature type="compositionally biased region" description="Pro residues" evidence="1">
    <location>
        <begin position="88"/>
        <end position="97"/>
    </location>
</feature>
<dbReference type="Proteomes" id="UP000192707">
    <property type="component" value="Unassembled WGS sequence"/>
</dbReference>
<gene>
    <name evidence="3" type="ORF">BST14_13900</name>
</gene>
<proteinExistence type="predicted"/>
<dbReference type="EMBL" id="MVHG01000029">
    <property type="protein sequence ID" value="ORA14434.1"/>
    <property type="molecule type" value="Genomic_DNA"/>
</dbReference>
<organism evidence="3 4">
    <name type="scientific">Mycobacterium arosiense ATCC BAA-1401 = DSM 45069</name>
    <dbReference type="NCBI Taxonomy" id="1265311"/>
    <lineage>
        <taxon>Bacteria</taxon>
        <taxon>Bacillati</taxon>
        <taxon>Actinomycetota</taxon>
        <taxon>Actinomycetes</taxon>
        <taxon>Mycobacteriales</taxon>
        <taxon>Mycobacteriaceae</taxon>
        <taxon>Mycobacterium</taxon>
        <taxon>Mycobacterium avium complex (MAC)</taxon>
    </lineage>
</organism>
<keyword evidence="2" id="KW-0812">Transmembrane</keyword>
<reference evidence="3 4" key="1">
    <citation type="submission" date="2016-12" db="EMBL/GenBank/DDBJ databases">
        <title>The new phylogeny of genus Mycobacterium.</title>
        <authorList>
            <person name="Tortoli E."/>
            <person name="Trovato A."/>
            <person name="Cirillo D.M."/>
        </authorList>
    </citation>
    <scope>NUCLEOTIDE SEQUENCE [LARGE SCALE GENOMIC DNA]</scope>
    <source>
        <strain evidence="3 4">DSM 45069</strain>
    </source>
</reference>
<protein>
    <submittedName>
        <fullName evidence="3">Uncharacterized protein</fullName>
    </submittedName>
</protein>
<keyword evidence="2" id="KW-1133">Transmembrane helix</keyword>